<feature type="compositionally biased region" description="Low complexity" evidence="1">
    <location>
        <begin position="601"/>
        <end position="616"/>
    </location>
</feature>
<organism evidence="2 3">
    <name type="scientific">Friedmanniomyces simplex</name>
    <dbReference type="NCBI Taxonomy" id="329884"/>
    <lineage>
        <taxon>Eukaryota</taxon>
        <taxon>Fungi</taxon>
        <taxon>Dikarya</taxon>
        <taxon>Ascomycota</taxon>
        <taxon>Pezizomycotina</taxon>
        <taxon>Dothideomycetes</taxon>
        <taxon>Dothideomycetidae</taxon>
        <taxon>Mycosphaerellales</taxon>
        <taxon>Teratosphaeriaceae</taxon>
        <taxon>Friedmanniomyces</taxon>
    </lineage>
</organism>
<dbReference type="OrthoDB" id="5204833at2759"/>
<feature type="compositionally biased region" description="Polar residues" evidence="1">
    <location>
        <begin position="24"/>
        <end position="34"/>
    </location>
</feature>
<dbReference type="Proteomes" id="UP000309340">
    <property type="component" value="Unassembled WGS sequence"/>
</dbReference>
<dbReference type="STRING" id="329884.A0A4U0XZJ7"/>
<feature type="region of interest" description="Disordered" evidence="1">
    <location>
        <begin position="358"/>
        <end position="677"/>
    </location>
</feature>
<feature type="compositionally biased region" description="Polar residues" evidence="1">
    <location>
        <begin position="240"/>
        <end position="252"/>
    </location>
</feature>
<reference evidence="2 3" key="1">
    <citation type="submission" date="2017-03" db="EMBL/GenBank/DDBJ databases">
        <title>Genomes of endolithic fungi from Antarctica.</title>
        <authorList>
            <person name="Coleine C."/>
            <person name="Masonjones S."/>
            <person name="Stajich J.E."/>
        </authorList>
    </citation>
    <scope>NUCLEOTIDE SEQUENCE [LARGE SCALE GENOMIC DNA]</scope>
    <source>
        <strain evidence="2 3">CCFEE 5184</strain>
    </source>
</reference>
<sequence length="677" mass="73077">MQEARHLGFSNMGAYTEPPKQASRIATLQGTPTRVPNPAHDFKEPTYQFTFRREHSLELSPEAKRLMVEKREEAARIREHMVASEESKKQESEMEAAEARNMAMPKGKKHGRFSEVHKEAGPLKVTTVAVSTGEHTKSLKRSPSKAQLDDTHFTSQRTLQRSPSKPNLTQPGSHLPRATSSRALHQTSVGDSTSPAKRIKRTEVEDASASRPRSTDNSSSSQPSTPQQHKTLRMHPSNPNPSHIATPTQSSLARAASVKSTKHTAIPTPMALARSPSKRALVEQTQDRDAPSTPLLARSPSKGALFTKPATDAAIDGGSPLLSRPPFKPSPSKETERIGIRQCKTMGLMGRFNLLRASPMKSILRSPQRLYSDDPAKVAAGTHFATPPKRKERQVLDNNEMMEGSARKRVDFSNSTKARDESKGTLSSETPSSSSKAPTSTFKDTAVSSGNGKATPMEHRSSPLSPQKRRQTIAPGDFTFRADGNGTIHFGESKSPGVMRSMGGRGGGRPSIRHVSAEPQVVPVAVAPPPTVQGSKKRKFEFENSHAELTAAENKENGHVHSHDPTAVADEEQDEAEHRPLKRAKTSNSSPEKTRTSSYNSPTKSSAAAANTASTTRLPTLGVKPKGTKTAIGGVKGKAAKGGKQDGQGRGNVRPGTGTTTISHARLNALAQPKKRE</sequence>
<feature type="compositionally biased region" description="Low complexity" evidence="1">
    <location>
        <begin position="424"/>
        <end position="441"/>
    </location>
</feature>
<feature type="compositionally biased region" description="Basic and acidic residues" evidence="1">
    <location>
        <begin position="553"/>
        <end position="564"/>
    </location>
</feature>
<feature type="compositionally biased region" description="Polar residues" evidence="1">
    <location>
        <begin position="153"/>
        <end position="195"/>
    </location>
</feature>
<evidence type="ECO:0000313" key="3">
    <source>
        <dbReference type="Proteomes" id="UP000309340"/>
    </source>
</evidence>
<feature type="compositionally biased region" description="Polar residues" evidence="1">
    <location>
        <begin position="442"/>
        <end position="452"/>
    </location>
</feature>
<feature type="compositionally biased region" description="Polar residues" evidence="1">
    <location>
        <begin position="586"/>
        <end position="600"/>
    </location>
</feature>
<keyword evidence="3" id="KW-1185">Reference proteome</keyword>
<dbReference type="AlphaFoldDB" id="A0A4U0XZJ7"/>
<evidence type="ECO:0000256" key="1">
    <source>
        <dbReference type="SAM" id="MobiDB-lite"/>
    </source>
</evidence>
<evidence type="ECO:0000313" key="2">
    <source>
        <dbReference type="EMBL" id="TKA80625.1"/>
    </source>
</evidence>
<feature type="compositionally biased region" description="Basic and acidic residues" evidence="1">
    <location>
        <begin position="80"/>
        <end position="92"/>
    </location>
</feature>
<protein>
    <submittedName>
        <fullName evidence="2">Uncharacterized protein</fullName>
    </submittedName>
</protein>
<feature type="region of interest" description="Disordered" evidence="1">
    <location>
        <begin position="1"/>
        <end position="47"/>
    </location>
</feature>
<feature type="compositionally biased region" description="Basic and acidic residues" evidence="1">
    <location>
        <begin position="112"/>
        <end position="121"/>
    </location>
</feature>
<proteinExistence type="predicted"/>
<feature type="compositionally biased region" description="Basic and acidic residues" evidence="1">
    <location>
        <begin position="405"/>
        <end position="423"/>
    </location>
</feature>
<comment type="caution">
    <text evidence="2">The sequence shown here is derived from an EMBL/GenBank/DDBJ whole genome shotgun (WGS) entry which is preliminary data.</text>
</comment>
<feature type="region of interest" description="Disordered" evidence="1">
    <location>
        <begin position="80"/>
        <end position="338"/>
    </location>
</feature>
<feature type="compositionally biased region" description="Low complexity" evidence="1">
    <location>
        <begin position="209"/>
        <end position="228"/>
    </location>
</feature>
<accession>A0A4U0XZJ7</accession>
<dbReference type="EMBL" id="NAJQ01000066">
    <property type="protein sequence ID" value="TKA80625.1"/>
    <property type="molecule type" value="Genomic_DNA"/>
</dbReference>
<gene>
    <name evidence="2" type="ORF">B0A55_01884</name>
</gene>
<name>A0A4U0XZJ7_9PEZI</name>